<dbReference type="InterPro" id="IPR029044">
    <property type="entry name" value="Nucleotide-diphossugar_trans"/>
</dbReference>
<dbReference type="Proteomes" id="UP000305165">
    <property type="component" value="Unassembled WGS sequence"/>
</dbReference>
<feature type="domain" description="Glycosyltransferase 2-like" evidence="1">
    <location>
        <begin position="5"/>
        <end position="168"/>
    </location>
</feature>
<dbReference type="AlphaFoldDB" id="A0A4T2GPU8"/>
<comment type="caution">
    <text evidence="2">The sequence shown here is derived from an EMBL/GenBank/DDBJ whole genome shotgun (WGS) entry which is preliminary data.</text>
</comment>
<dbReference type="SUPFAM" id="SSF53448">
    <property type="entry name" value="Nucleotide-diphospho-sugar transferases"/>
    <property type="match status" value="1"/>
</dbReference>
<accession>A0A4T2GPU8</accession>
<dbReference type="OrthoDB" id="9802649at2"/>
<organism evidence="2 3">
    <name type="scientific">Streptococcus suis</name>
    <dbReference type="NCBI Taxonomy" id="1307"/>
    <lineage>
        <taxon>Bacteria</taxon>
        <taxon>Bacillati</taxon>
        <taxon>Bacillota</taxon>
        <taxon>Bacilli</taxon>
        <taxon>Lactobacillales</taxon>
        <taxon>Streptococcaceae</taxon>
        <taxon>Streptococcus</taxon>
    </lineage>
</organism>
<dbReference type="Gene3D" id="3.90.550.10">
    <property type="entry name" value="Spore Coat Polysaccharide Biosynthesis Protein SpsA, Chain A"/>
    <property type="match status" value="1"/>
</dbReference>
<protein>
    <submittedName>
        <fullName evidence="2">Glycosyltransferase family 2 protein</fullName>
    </submittedName>
</protein>
<evidence type="ECO:0000313" key="3">
    <source>
        <dbReference type="Proteomes" id="UP000305165"/>
    </source>
</evidence>
<evidence type="ECO:0000259" key="1">
    <source>
        <dbReference type="Pfam" id="PF00535"/>
    </source>
</evidence>
<evidence type="ECO:0000313" key="2">
    <source>
        <dbReference type="EMBL" id="TII01279.1"/>
    </source>
</evidence>
<sequence>MKVNILMSTYNGERFLAEQIESIQAQTFQEWNLLIRDDGSTDKTCDIISSFCEQDSRIRFINKDVKQNLGVIASFHAVLTEEAADYYFLCDQDDVWLPDKIQVCLDEAVKHPQDLPVMVYMDLKVVDENLRVLNESMIRSQSHHANTQLVQELTENTVTGGVAMFNHALAQLWQGDETIIMHDWYLALLASALGKLIYIDQPGELYRQHGNNVLGARTLGKRFKIFRLGPRYIFTRYWKLIHDTQKQANYLLKFSALPKDDREMIENFSDIDKQSFIGRLSRILKYKYSKNQWKHIFVFRFLLLTNIYNERNK</sequence>
<dbReference type="PANTHER" id="PTHR22916:SF3">
    <property type="entry name" value="UDP-GLCNAC:BETAGAL BETA-1,3-N-ACETYLGLUCOSAMINYLTRANSFERASE-LIKE PROTEIN 1"/>
    <property type="match status" value="1"/>
</dbReference>
<dbReference type="InterPro" id="IPR001173">
    <property type="entry name" value="Glyco_trans_2-like"/>
</dbReference>
<gene>
    <name evidence="2" type="ORF">FAJ39_02855</name>
</gene>
<dbReference type="EMBL" id="SSXO01000001">
    <property type="protein sequence ID" value="TII01279.1"/>
    <property type="molecule type" value="Genomic_DNA"/>
</dbReference>
<keyword evidence="2" id="KW-0808">Transferase</keyword>
<dbReference type="CDD" id="cd04196">
    <property type="entry name" value="GT_2_like_d"/>
    <property type="match status" value="1"/>
</dbReference>
<dbReference type="PANTHER" id="PTHR22916">
    <property type="entry name" value="GLYCOSYLTRANSFERASE"/>
    <property type="match status" value="1"/>
</dbReference>
<name>A0A4T2GPU8_STRSU</name>
<proteinExistence type="predicted"/>
<dbReference type="Pfam" id="PF00535">
    <property type="entry name" value="Glycos_transf_2"/>
    <property type="match status" value="1"/>
</dbReference>
<reference evidence="2 3" key="1">
    <citation type="submission" date="2019-04" db="EMBL/GenBank/DDBJ databases">
        <title>Genome analysis of Streptococcus suis strain WUSS424.</title>
        <authorList>
            <person name="Chen H."/>
            <person name="Gao X."/>
            <person name="Wu Z."/>
        </authorList>
    </citation>
    <scope>NUCLEOTIDE SEQUENCE [LARGE SCALE GENOMIC DNA]</scope>
    <source>
        <strain evidence="2 3">WUSS424</strain>
    </source>
</reference>
<dbReference type="GO" id="GO:0016758">
    <property type="term" value="F:hexosyltransferase activity"/>
    <property type="evidence" value="ECO:0007669"/>
    <property type="project" value="UniProtKB-ARBA"/>
</dbReference>